<gene>
    <name evidence="4" type="primary">opcA</name>
    <name evidence="4" type="ORF">HCK00_16850</name>
</gene>
<organism evidence="4 5">
    <name type="scientific">Streptomyces zingiberis</name>
    <dbReference type="NCBI Taxonomy" id="2053010"/>
    <lineage>
        <taxon>Bacteria</taxon>
        <taxon>Bacillati</taxon>
        <taxon>Actinomycetota</taxon>
        <taxon>Actinomycetes</taxon>
        <taxon>Kitasatosporales</taxon>
        <taxon>Streptomycetaceae</taxon>
        <taxon>Streptomyces</taxon>
    </lineage>
</organism>
<name>A0ABX1BWT8_9ACTN</name>
<sequence>MNIDLTDTTSSQINSALVKARRAAGSPAVGMVLTLVIVTDEGNHYDALRSASQASQEHPSRILVVIKRPGRSPRDRKLARLDAEVRVGGETGTSETVLLRLHGELANHAHSVVLPLLLPDTPVVVWWPEDAPAHPNEDLLGRLAARRITDASATEDPVSTLALRAETYAPGDTDLAWTRITPWRSVLAAALDQRHAPVESAVVEGEAYNPSSELLALWLAERLRVPVARKVSAGPGLTAVRLSTGEGEVVLHRSDGSLASLSVPGQPDRHVALQRRETSELIAEELRRLDPDEAYAATVRFGAGRLGKQTIQPDERQNGSGSGPATGAPAAGRAPRTPEAEAEAAAPPRPAPPRTGPSGSPGGGAAGTPAPGPSASPGGKGESSPAPGPRQLEAARHRIPGADGGGRNTGGGSAS</sequence>
<evidence type="ECO:0000313" key="4">
    <source>
        <dbReference type="EMBL" id="NJQ02162.1"/>
    </source>
</evidence>
<feature type="region of interest" description="Disordered" evidence="1">
    <location>
        <begin position="305"/>
        <end position="415"/>
    </location>
</feature>
<dbReference type="NCBIfam" id="TIGR00534">
    <property type="entry name" value="OpcA"/>
    <property type="match status" value="1"/>
</dbReference>
<dbReference type="InterPro" id="IPR046802">
    <property type="entry name" value="OpcA_G6PD_C"/>
</dbReference>
<dbReference type="Pfam" id="PF20171">
    <property type="entry name" value="OpcA_G6PD_C"/>
    <property type="match status" value="1"/>
</dbReference>
<dbReference type="EMBL" id="JAATEN010000012">
    <property type="protein sequence ID" value="NJQ02162.1"/>
    <property type="molecule type" value="Genomic_DNA"/>
</dbReference>
<feature type="compositionally biased region" description="Low complexity" evidence="1">
    <location>
        <begin position="323"/>
        <end position="337"/>
    </location>
</feature>
<dbReference type="Proteomes" id="UP000695264">
    <property type="component" value="Unassembled WGS sequence"/>
</dbReference>
<dbReference type="InterPro" id="IPR046801">
    <property type="entry name" value="OpcA_G6PD_N"/>
</dbReference>
<feature type="compositionally biased region" description="Low complexity" evidence="1">
    <location>
        <begin position="367"/>
        <end position="385"/>
    </location>
</feature>
<evidence type="ECO:0000256" key="1">
    <source>
        <dbReference type="SAM" id="MobiDB-lite"/>
    </source>
</evidence>
<evidence type="ECO:0000259" key="3">
    <source>
        <dbReference type="Pfam" id="PF20171"/>
    </source>
</evidence>
<comment type="caution">
    <text evidence="4">The sequence shown here is derived from an EMBL/GenBank/DDBJ whole genome shotgun (WGS) entry which is preliminary data.</text>
</comment>
<accession>A0ABX1BWT8</accession>
<protein>
    <submittedName>
        <fullName evidence="4">Glucose-6-phosphate dehydrogenase assembly protein OpcA</fullName>
    </submittedName>
</protein>
<keyword evidence="5" id="KW-1185">Reference proteome</keyword>
<proteinExistence type="predicted"/>
<dbReference type="PANTHER" id="PTHR38658:SF1">
    <property type="entry name" value="OXPP CYCLE PROTEIN OPCA-RELATED"/>
    <property type="match status" value="1"/>
</dbReference>
<evidence type="ECO:0000313" key="5">
    <source>
        <dbReference type="Proteomes" id="UP000695264"/>
    </source>
</evidence>
<dbReference type="RefSeq" id="WP_168102788.1">
    <property type="nucleotide sequence ID" value="NZ_JAATEN010000012.1"/>
</dbReference>
<dbReference type="PANTHER" id="PTHR38658">
    <property type="entry name" value="OXPP CYCLE PROTEIN OPCA-RELATED"/>
    <property type="match status" value="1"/>
</dbReference>
<feature type="domain" description="Glucose-6-phosphate dehydrogenase assembly protein OpcA N-terminal" evidence="2">
    <location>
        <begin position="51"/>
        <end position="165"/>
    </location>
</feature>
<evidence type="ECO:0000259" key="2">
    <source>
        <dbReference type="Pfam" id="PF10128"/>
    </source>
</evidence>
<reference evidence="4 5" key="1">
    <citation type="submission" date="2020-03" db="EMBL/GenBank/DDBJ databases">
        <title>WGS of actinomycetes isolated from Thailand.</title>
        <authorList>
            <person name="Thawai C."/>
        </authorList>
    </citation>
    <scope>NUCLEOTIDE SEQUENCE [LARGE SCALE GENOMIC DNA]</scope>
    <source>
        <strain evidence="4 5">PLAI 1-29</strain>
    </source>
</reference>
<feature type="domain" description="Glucose-6-phosphate dehydrogenase assembly protein OpcA C-terminal" evidence="3">
    <location>
        <begin position="170"/>
        <end position="298"/>
    </location>
</feature>
<dbReference type="Pfam" id="PF10128">
    <property type="entry name" value="OpcA_G6PD_assem"/>
    <property type="match status" value="1"/>
</dbReference>
<dbReference type="InterPro" id="IPR004555">
    <property type="entry name" value="G6PDH_assembly_OpcA"/>
</dbReference>
<feature type="compositionally biased region" description="Gly residues" evidence="1">
    <location>
        <begin position="402"/>
        <end position="415"/>
    </location>
</feature>